<evidence type="ECO:0000313" key="2">
    <source>
        <dbReference type="EMBL" id="MDR5895514.1"/>
    </source>
</evidence>
<gene>
    <name evidence="2" type="ORF">QC825_05445</name>
</gene>
<dbReference type="CDD" id="cd07438">
    <property type="entry name" value="PHP_HisPPase_AMP"/>
    <property type="match status" value="1"/>
</dbReference>
<evidence type="ECO:0000313" key="3">
    <source>
        <dbReference type="Proteomes" id="UP001269375"/>
    </source>
</evidence>
<evidence type="ECO:0000259" key="1">
    <source>
        <dbReference type="SMART" id="SM00481"/>
    </source>
</evidence>
<dbReference type="SMART" id="SM00481">
    <property type="entry name" value="POLIIIAc"/>
    <property type="match status" value="1"/>
</dbReference>
<proteinExistence type="predicted"/>
<dbReference type="Gene3D" id="1.10.150.650">
    <property type="match status" value="1"/>
</dbReference>
<dbReference type="InterPro" id="IPR004013">
    <property type="entry name" value="PHP_dom"/>
</dbReference>
<dbReference type="Gene3D" id="3.20.20.140">
    <property type="entry name" value="Metal-dependent hydrolases"/>
    <property type="match status" value="1"/>
</dbReference>
<dbReference type="Pfam" id="PF02811">
    <property type="entry name" value="PHP"/>
    <property type="match status" value="1"/>
</dbReference>
<dbReference type="InterPro" id="IPR016195">
    <property type="entry name" value="Pol/histidinol_Pase-like"/>
</dbReference>
<sequence>MPLALPERLDAAYGLDFHMHSTASDGALSPTELVELAAARDVQAMALTDHDTIEGVDEAVAAGKRLGVAVLPGAEISCQWRGVTIHMVALLPEVPGVALTAGLADQARFRAERNVEIARRLERIGLTDAYARAQAQAGEREALGRPDFARALVAAGLVDDVQSAFKKYLGAGKTGDVKQHWPSLGDAASWIDASGGVALIAHPLRYKLTRKKMVTLLDDAQAAGCIGAELVSGFQNPDRGRDLAQILTRREMYGSLGSDFHAPGGPVTPGRFSPIPRTAIAPVWAHPRLAEWCAAAAG</sequence>
<dbReference type="Proteomes" id="UP001269375">
    <property type="component" value="Unassembled WGS sequence"/>
</dbReference>
<dbReference type="EMBL" id="JARWAO010000002">
    <property type="protein sequence ID" value="MDR5895514.1"/>
    <property type="molecule type" value="Genomic_DNA"/>
</dbReference>
<dbReference type="PANTHER" id="PTHR42924:SF3">
    <property type="entry name" value="POLYMERASE_HISTIDINOL PHOSPHATASE N-TERMINAL DOMAIN-CONTAINING PROTEIN"/>
    <property type="match status" value="1"/>
</dbReference>
<feature type="domain" description="Polymerase/histidinol phosphatase N-terminal" evidence="1">
    <location>
        <begin position="15"/>
        <end position="80"/>
    </location>
</feature>
<organism evidence="2 3">
    <name type="scientific">Larsenimonas suaedae</name>
    <dbReference type="NCBI Taxonomy" id="1851019"/>
    <lineage>
        <taxon>Bacteria</taxon>
        <taxon>Pseudomonadati</taxon>
        <taxon>Pseudomonadota</taxon>
        <taxon>Gammaproteobacteria</taxon>
        <taxon>Oceanospirillales</taxon>
        <taxon>Halomonadaceae</taxon>
        <taxon>Larsenimonas</taxon>
    </lineage>
</organism>
<dbReference type="PANTHER" id="PTHR42924">
    <property type="entry name" value="EXONUCLEASE"/>
    <property type="match status" value="1"/>
</dbReference>
<protein>
    <submittedName>
        <fullName evidence="2">PHP domain-containing protein</fullName>
    </submittedName>
</protein>
<accession>A0ABU1GU11</accession>
<dbReference type="SUPFAM" id="SSF89550">
    <property type="entry name" value="PHP domain-like"/>
    <property type="match status" value="1"/>
</dbReference>
<dbReference type="RefSeq" id="WP_251591551.1">
    <property type="nucleotide sequence ID" value="NZ_JAMLJI010000001.1"/>
</dbReference>
<keyword evidence="3" id="KW-1185">Reference proteome</keyword>
<reference evidence="2 3" key="1">
    <citation type="submission" date="2023-04" db="EMBL/GenBank/DDBJ databases">
        <title>A long-awaited taxogenomic arrangement of the family Halomonadaceae.</title>
        <authorList>
            <person name="De La Haba R."/>
            <person name="Chuvochina M."/>
            <person name="Wittouck S."/>
            <person name="Arahal D.R."/>
            <person name="Sanchez-Porro C."/>
            <person name="Hugenholtz P."/>
            <person name="Ventosa A."/>
        </authorList>
    </citation>
    <scope>NUCLEOTIDE SEQUENCE [LARGE SCALE GENOMIC DNA]</scope>
    <source>
        <strain evidence="2 3">DSM 22428</strain>
    </source>
</reference>
<dbReference type="InterPro" id="IPR003141">
    <property type="entry name" value="Pol/His_phosphatase_N"/>
</dbReference>
<dbReference type="InterPro" id="IPR052018">
    <property type="entry name" value="PHP_domain"/>
</dbReference>
<comment type="caution">
    <text evidence="2">The sequence shown here is derived from an EMBL/GenBank/DDBJ whole genome shotgun (WGS) entry which is preliminary data.</text>
</comment>
<name>A0ABU1GU11_9GAMM</name>